<dbReference type="PANTHER" id="PTHR46332:SF5">
    <property type="entry name" value="ASPARTATE BETA-HYDROXYLASE DOMAIN CONTAINING 2"/>
    <property type="match status" value="1"/>
</dbReference>
<evidence type="ECO:0000259" key="5">
    <source>
        <dbReference type="Pfam" id="PF05118"/>
    </source>
</evidence>
<reference evidence="6 7" key="1">
    <citation type="journal article" date="2011" name="Proc. Natl. Acad. Sci. U.S.A.">
        <title>Niche of harmful alga Aureococcus anophagefferens revealed through ecogenomics.</title>
        <authorList>
            <person name="Gobler C.J."/>
            <person name="Berry D.L."/>
            <person name="Dyhrman S.T."/>
            <person name="Wilhelm S.W."/>
            <person name="Salamov A."/>
            <person name="Lobanov A.V."/>
            <person name="Zhang Y."/>
            <person name="Collier J.L."/>
            <person name="Wurch L.L."/>
            <person name="Kustka A.B."/>
            <person name="Dill B.D."/>
            <person name="Shah M."/>
            <person name="VerBerkmoes N.C."/>
            <person name="Kuo A."/>
            <person name="Terry A."/>
            <person name="Pangilinan J."/>
            <person name="Lindquist E.A."/>
            <person name="Lucas S."/>
            <person name="Paulsen I.T."/>
            <person name="Hattenrath-Lehmann T.K."/>
            <person name="Talmage S.C."/>
            <person name="Walker E.A."/>
            <person name="Koch F."/>
            <person name="Burson A.M."/>
            <person name="Marcoval M.A."/>
            <person name="Tang Y.Z."/>
            <person name="Lecleir G.R."/>
            <person name="Coyne K.J."/>
            <person name="Berg G.M."/>
            <person name="Bertrand E.M."/>
            <person name="Saito M.A."/>
            <person name="Gladyshev V.N."/>
            <person name="Grigoriev I.V."/>
        </authorList>
    </citation>
    <scope>NUCLEOTIDE SEQUENCE [LARGE SCALE GENOMIC DNA]</scope>
    <source>
        <strain evidence="7">CCMP 1984</strain>
    </source>
</reference>
<evidence type="ECO:0000256" key="4">
    <source>
        <dbReference type="SAM" id="MobiDB-lite"/>
    </source>
</evidence>
<comment type="similarity">
    <text evidence="1">Belongs to the aspartyl/asparaginyl beta-hydroxylase family.</text>
</comment>
<dbReference type="InterPro" id="IPR007803">
    <property type="entry name" value="Asp/Arg/Pro-Hydrxlase"/>
</dbReference>
<dbReference type="Gene3D" id="2.60.120.330">
    <property type="entry name" value="B-lactam Antibiotic, Isopenicillin N Synthase, Chain"/>
    <property type="match status" value="1"/>
</dbReference>
<sequence length="881" mass="92810">MAEKKDKKPRRKVVLSYVEDRSKGAFSITVPTKWEAQPVAKLVEYWAKLWNDKNGATPLDAAALELVVEGKKVGGDEILREAVPHFVEAVAVRRRAAPNAAKPAATLAPTPPAAAPPPDDARAQFRARAEARKKAGDDRFRKRDWAGAIEALTDARKAAVLAEETSMLESVALNLSLAHLQSGDAKKAEAEATGLLYRAPGHGKALFRRGVARMKRGDRPAAAADLEGALKAVASGPGAPSPAEVAQIERALAQCRRRPAAAAAPPVKKGFLAAPAKAAPPARPPRVRAVARGLIPLDVRDVEDLLAPLSDGYVAPAAPPKPKPADEGTARYVIVDGKIVDASQAAALRAAADAGGGGFGDSRAGAVLREDAELKLRELHGGMAVFGVQGAHNTAAKRDAHVRRAREDARKLAPALGAGHAHARFFEAFCAMTLDDGERQRAHDDAFARGERPAGLGPRSEAVFDAWRAAWAVYAAPETPESGSLHLKTQCMDFMTKCYLEAAPPRHLEAYDLARDAAERAAAGDAAPHVRAGVLAQALREATGDGRHARVAVGHFSAGLDADAASDDAALELMIALQNDFSDMDAARLCAERHIDGCAAARRACRWADAWQRPGVYSAPSLLRAAAAWPDPKLADAVVGAVAGAFPMIMEEVLELYGGRSGARKRDWPRAGASGSSSDGLRARAAAGRADVDPSWREVVLVARAGGDGVTEAAAAACPRTIGLLTSLDAVREAAELGVAEVVLSALGPGTELAPDTGATNLRLTAHLCLLAPKTDRPCDLRCGDPGLSGSSRRYAEGAVLLYDDSFEHAAVHDGETDSGDRVVLSVQFFHPRLSRSQRQAEVRSALEAAQRRKIKTQFGSLATEAAIRNATHEALGNALM</sequence>
<dbReference type="EMBL" id="GL833120">
    <property type="protein sequence ID" value="EGB13038.1"/>
    <property type="molecule type" value="Genomic_DNA"/>
</dbReference>
<dbReference type="OrthoDB" id="438431at2759"/>
<dbReference type="KEGG" id="aaf:AURANDRAFT_60716"/>
<organism evidence="7">
    <name type="scientific">Aureococcus anophagefferens</name>
    <name type="common">Harmful bloom alga</name>
    <dbReference type="NCBI Taxonomy" id="44056"/>
    <lineage>
        <taxon>Eukaryota</taxon>
        <taxon>Sar</taxon>
        <taxon>Stramenopiles</taxon>
        <taxon>Ochrophyta</taxon>
        <taxon>Pelagophyceae</taxon>
        <taxon>Pelagomonadales</taxon>
        <taxon>Pelagomonadaceae</taxon>
        <taxon>Aureococcus</taxon>
    </lineage>
</organism>
<protein>
    <recommendedName>
        <fullName evidence="5">Aspartyl/asparaginy/proline hydroxylase domain-containing protein</fullName>
    </recommendedName>
</protein>
<dbReference type="Proteomes" id="UP000002729">
    <property type="component" value="Unassembled WGS sequence"/>
</dbReference>
<keyword evidence="2" id="KW-0223">Dioxygenase</keyword>
<proteinExistence type="inferred from homology"/>
<evidence type="ECO:0000256" key="1">
    <source>
        <dbReference type="ARBA" id="ARBA00007730"/>
    </source>
</evidence>
<gene>
    <name evidence="6" type="ORF">AURANDRAFT_60716</name>
</gene>
<name>F0XW35_AURAN</name>
<evidence type="ECO:0000313" key="7">
    <source>
        <dbReference type="Proteomes" id="UP000002729"/>
    </source>
</evidence>
<evidence type="ECO:0000313" key="6">
    <source>
        <dbReference type="EMBL" id="EGB13038.1"/>
    </source>
</evidence>
<dbReference type="GO" id="GO:0016020">
    <property type="term" value="C:membrane"/>
    <property type="evidence" value="ECO:0007669"/>
    <property type="project" value="TreeGrafter"/>
</dbReference>
<dbReference type="InParanoid" id="F0XW35"/>
<dbReference type="GeneID" id="20223125"/>
<dbReference type="Gene3D" id="1.25.40.10">
    <property type="entry name" value="Tetratricopeptide repeat domain"/>
    <property type="match status" value="1"/>
</dbReference>
<feature type="compositionally biased region" description="Pro residues" evidence="4">
    <location>
        <begin position="109"/>
        <end position="118"/>
    </location>
</feature>
<keyword evidence="7" id="KW-1185">Reference proteome</keyword>
<feature type="domain" description="Aspartyl/asparaginy/proline hydroxylase" evidence="5">
    <location>
        <begin position="683"/>
        <end position="832"/>
    </location>
</feature>
<feature type="region of interest" description="Disordered" evidence="4">
    <location>
        <begin position="100"/>
        <end position="120"/>
    </location>
</feature>
<dbReference type="Pfam" id="PF05118">
    <property type="entry name" value="Asp_Arg_Hydrox"/>
    <property type="match status" value="1"/>
</dbReference>
<dbReference type="InterPro" id="IPR011990">
    <property type="entry name" value="TPR-like_helical_dom_sf"/>
</dbReference>
<dbReference type="PANTHER" id="PTHR46332">
    <property type="entry name" value="ASPARTATE BETA-HYDROXYLASE DOMAIN-CONTAINING PROTEIN 2"/>
    <property type="match status" value="1"/>
</dbReference>
<dbReference type="InterPro" id="IPR027443">
    <property type="entry name" value="IPNS-like_sf"/>
</dbReference>
<keyword evidence="3" id="KW-0560">Oxidoreductase</keyword>
<dbReference type="GO" id="GO:0051213">
    <property type="term" value="F:dioxygenase activity"/>
    <property type="evidence" value="ECO:0007669"/>
    <property type="project" value="UniProtKB-KW"/>
</dbReference>
<dbReference type="SUPFAM" id="SSF48452">
    <property type="entry name" value="TPR-like"/>
    <property type="match status" value="1"/>
</dbReference>
<accession>F0XW35</accession>
<evidence type="ECO:0000256" key="3">
    <source>
        <dbReference type="ARBA" id="ARBA00023002"/>
    </source>
</evidence>
<evidence type="ECO:0000256" key="2">
    <source>
        <dbReference type="ARBA" id="ARBA00022964"/>
    </source>
</evidence>
<dbReference type="AlphaFoldDB" id="F0XW35"/>
<dbReference type="RefSeq" id="XP_009032645.1">
    <property type="nucleotide sequence ID" value="XM_009034397.1"/>
</dbReference>
<dbReference type="InterPro" id="IPR051821">
    <property type="entry name" value="Asp/Asn_beta-hydroxylase"/>
</dbReference>
<dbReference type="eggNOG" id="KOG3696">
    <property type="taxonomic scope" value="Eukaryota"/>
</dbReference>